<evidence type="ECO:0000313" key="3">
    <source>
        <dbReference type="EMBL" id="SFQ48536.1"/>
    </source>
</evidence>
<keyword evidence="4" id="KW-1185">Reference proteome</keyword>
<dbReference type="InterPro" id="IPR037459">
    <property type="entry name" value="RhgT-like"/>
</dbReference>
<dbReference type="RefSeq" id="WP_143095315.1">
    <property type="nucleotide sequence ID" value="NZ_FOXH01000022.1"/>
</dbReference>
<dbReference type="InterPro" id="IPR036514">
    <property type="entry name" value="SGNH_hydro_sf"/>
</dbReference>
<dbReference type="STRING" id="1079859.SAMN04515674_12225"/>
<proteinExistence type="inferred from homology"/>
<keyword evidence="2" id="KW-0378">Hydrolase</keyword>
<sequence>MNTLGDFPAAMRETAREENVEMIDLNVMSKTLFEALGPEKSARAFVHYPSGSFPGQEKELKDDTHFSNYGAYQLAKCIVQGLKNNRSGLSDYLLKDLPEFGPSCPDAVEFWDFPHSPLVNVTKPDGN</sequence>
<organism evidence="3 4">
    <name type="scientific">Pseudarcicella hirudinis</name>
    <dbReference type="NCBI Taxonomy" id="1079859"/>
    <lineage>
        <taxon>Bacteria</taxon>
        <taxon>Pseudomonadati</taxon>
        <taxon>Bacteroidota</taxon>
        <taxon>Cytophagia</taxon>
        <taxon>Cytophagales</taxon>
        <taxon>Flectobacillaceae</taxon>
        <taxon>Pseudarcicella</taxon>
    </lineage>
</organism>
<evidence type="ECO:0000256" key="2">
    <source>
        <dbReference type="ARBA" id="ARBA00022801"/>
    </source>
</evidence>
<dbReference type="EMBL" id="FOXH01000022">
    <property type="protein sequence ID" value="SFQ48536.1"/>
    <property type="molecule type" value="Genomic_DNA"/>
</dbReference>
<dbReference type="AlphaFoldDB" id="A0A1I5YWC2"/>
<evidence type="ECO:0000313" key="4">
    <source>
        <dbReference type="Proteomes" id="UP000199306"/>
    </source>
</evidence>
<dbReference type="PANTHER" id="PTHR43695:SF1">
    <property type="entry name" value="RHAMNOGALACTURONAN ACETYLESTERASE"/>
    <property type="match status" value="1"/>
</dbReference>
<comment type="similarity">
    <text evidence="1">Belongs to the 'GDSL' lipolytic enzyme family.</text>
</comment>
<dbReference type="GO" id="GO:0016788">
    <property type="term" value="F:hydrolase activity, acting on ester bonds"/>
    <property type="evidence" value="ECO:0007669"/>
    <property type="project" value="UniProtKB-ARBA"/>
</dbReference>
<dbReference type="Proteomes" id="UP000199306">
    <property type="component" value="Unassembled WGS sequence"/>
</dbReference>
<name>A0A1I5YWC2_9BACT</name>
<dbReference type="SUPFAM" id="SSF52266">
    <property type="entry name" value="SGNH hydrolase"/>
    <property type="match status" value="1"/>
</dbReference>
<reference evidence="3 4" key="1">
    <citation type="submission" date="2016-10" db="EMBL/GenBank/DDBJ databases">
        <authorList>
            <person name="de Groot N.N."/>
        </authorList>
    </citation>
    <scope>NUCLEOTIDE SEQUENCE [LARGE SCALE GENOMIC DNA]</scope>
    <source>
        <strain evidence="4">E92,LMG 26720,CCM 7988</strain>
    </source>
</reference>
<dbReference type="Gene3D" id="3.40.50.1110">
    <property type="entry name" value="SGNH hydrolase"/>
    <property type="match status" value="1"/>
</dbReference>
<dbReference type="OrthoDB" id="9807041at2"/>
<evidence type="ECO:0000256" key="1">
    <source>
        <dbReference type="ARBA" id="ARBA00008668"/>
    </source>
</evidence>
<dbReference type="PANTHER" id="PTHR43695">
    <property type="entry name" value="PUTATIVE (AFU_ORTHOLOGUE AFUA_2G17250)-RELATED"/>
    <property type="match status" value="1"/>
</dbReference>
<protein>
    <submittedName>
        <fullName evidence="3">Uncharacterized protein</fullName>
    </submittedName>
</protein>
<gene>
    <name evidence="3" type="ORF">SAMN04515674_12225</name>
</gene>
<accession>A0A1I5YWC2</accession>